<dbReference type="eggNOG" id="COG0385">
    <property type="taxonomic scope" value="Bacteria"/>
</dbReference>
<feature type="transmembrane region" description="Helical" evidence="5">
    <location>
        <begin position="255"/>
        <end position="279"/>
    </location>
</feature>
<dbReference type="InterPro" id="IPR004710">
    <property type="entry name" value="Bilac:Na_transpt"/>
</dbReference>
<proteinExistence type="predicted"/>
<evidence type="ECO:0000313" key="6">
    <source>
        <dbReference type="EMBL" id="ENO17434.1"/>
    </source>
</evidence>
<reference evidence="6 7" key="1">
    <citation type="submission" date="2013-03" db="EMBL/GenBank/DDBJ databases">
        <title>Reference genome for the Human Microbiome Project.</title>
        <authorList>
            <person name="Aqrawi P."/>
            <person name="Ayvaz T."/>
            <person name="Bess C."/>
            <person name="Blankenburg K."/>
            <person name="Coyle M."/>
            <person name="Deng J."/>
            <person name="Forbes L."/>
            <person name="Fowler G."/>
            <person name="Francisco L."/>
            <person name="Fu Q."/>
            <person name="Gibbs R."/>
            <person name="Gross S."/>
            <person name="Gubbala S."/>
            <person name="Hale W."/>
            <person name="Hemphill L."/>
            <person name="Highlander S."/>
            <person name="Hirani K."/>
            <person name="Jackson L."/>
            <person name="Jakkamsetti A."/>
            <person name="Javaid M."/>
            <person name="Jayaseelan J.C."/>
            <person name="Jiang H."/>
            <person name="Joshi V."/>
            <person name="Korchina V."/>
            <person name="Kovar C."/>
            <person name="Lara F."/>
            <person name="Lee S."/>
            <person name="Liu Y."/>
            <person name="Mata R."/>
            <person name="Mathew T."/>
            <person name="Munidasa M."/>
            <person name="Muzny D."/>
            <person name="Nazareth L."/>
            <person name="Ngo R."/>
            <person name="Nguyen L."/>
            <person name="Nguyen N."/>
            <person name="Okwuonu G."/>
            <person name="Ongeri F."/>
            <person name="Palculict T."/>
            <person name="Patil S."/>
            <person name="Petrosino J."/>
            <person name="Pham C."/>
            <person name="Pham P."/>
            <person name="Pu L.-L."/>
            <person name="Qin X."/>
            <person name="Qu J."/>
            <person name="Reid J."/>
            <person name="Ross M."/>
            <person name="Ruth R."/>
            <person name="Saada N."/>
            <person name="San Lucas F."/>
            <person name="Santibanez J."/>
            <person name="Shang Y."/>
            <person name="Simmons D."/>
            <person name="Song X.-Z."/>
            <person name="Tang L.-Y."/>
            <person name="Thornton R."/>
            <person name="Warren J."/>
            <person name="Weissenberger G."/>
            <person name="Wilczek-Boney K."/>
            <person name="Worley K."/>
            <person name="Youmans B."/>
            <person name="Zhang J."/>
            <person name="Zhang L."/>
            <person name="Zhao Z."/>
            <person name="Zhou C."/>
            <person name="Zhu D."/>
            <person name="Zhu Y."/>
        </authorList>
    </citation>
    <scope>NUCLEOTIDE SEQUENCE [LARGE SCALE GENOMIC DNA]</scope>
    <source>
        <strain evidence="6 7">F0333</strain>
    </source>
</reference>
<gene>
    <name evidence="6" type="ORF">HMPREF9004_1840</name>
</gene>
<dbReference type="InterPro" id="IPR002657">
    <property type="entry name" value="BilAc:Na_symport/Acr3"/>
</dbReference>
<dbReference type="PANTHER" id="PTHR10361:SF28">
    <property type="entry name" value="P3 PROTEIN-RELATED"/>
    <property type="match status" value="1"/>
</dbReference>
<accession>N6WB02</accession>
<keyword evidence="2 5" id="KW-0812">Transmembrane</keyword>
<keyword evidence="4 5" id="KW-0472">Membrane</keyword>
<dbReference type="EMBL" id="AQHZ01000028">
    <property type="protein sequence ID" value="ENO17434.1"/>
    <property type="molecule type" value="Genomic_DNA"/>
</dbReference>
<dbReference type="PANTHER" id="PTHR10361">
    <property type="entry name" value="SODIUM-BILE ACID COTRANSPORTER"/>
    <property type="match status" value="1"/>
</dbReference>
<feature type="transmembrane region" description="Helical" evidence="5">
    <location>
        <begin position="47"/>
        <end position="70"/>
    </location>
</feature>
<dbReference type="AlphaFoldDB" id="N6WB02"/>
<evidence type="ECO:0000256" key="2">
    <source>
        <dbReference type="ARBA" id="ARBA00022692"/>
    </source>
</evidence>
<feature type="transmembrane region" description="Helical" evidence="5">
    <location>
        <begin position="224"/>
        <end position="249"/>
    </location>
</feature>
<feature type="transmembrane region" description="Helical" evidence="5">
    <location>
        <begin position="76"/>
        <end position="93"/>
    </location>
</feature>
<evidence type="ECO:0000256" key="4">
    <source>
        <dbReference type="ARBA" id="ARBA00023136"/>
    </source>
</evidence>
<comment type="caution">
    <text evidence="6">The sequence shown here is derived from an EMBL/GenBank/DDBJ whole genome shotgun (WGS) entry which is preliminary data.</text>
</comment>
<comment type="subcellular location">
    <subcellularLocation>
        <location evidence="1">Membrane</location>
        <topology evidence="1">Multi-pass membrane protein</topology>
    </subcellularLocation>
</comment>
<feature type="transmembrane region" description="Helical" evidence="5">
    <location>
        <begin position="135"/>
        <end position="155"/>
    </location>
</feature>
<dbReference type="Pfam" id="PF01758">
    <property type="entry name" value="SBF"/>
    <property type="match status" value="1"/>
</dbReference>
<name>N6WB02_9ACTO</name>
<evidence type="ECO:0000256" key="5">
    <source>
        <dbReference type="SAM" id="Phobius"/>
    </source>
</evidence>
<keyword evidence="3 5" id="KW-1133">Transmembrane helix</keyword>
<keyword evidence="7" id="KW-1185">Reference proteome</keyword>
<feature type="transmembrane region" description="Helical" evidence="5">
    <location>
        <begin position="196"/>
        <end position="217"/>
    </location>
</feature>
<dbReference type="InterPro" id="IPR038770">
    <property type="entry name" value="Na+/solute_symporter_sf"/>
</dbReference>
<dbReference type="GO" id="GO:0016020">
    <property type="term" value="C:membrane"/>
    <property type="evidence" value="ECO:0007669"/>
    <property type="project" value="UniProtKB-SubCell"/>
</dbReference>
<dbReference type="Gene3D" id="1.20.1530.20">
    <property type="match status" value="1"/>
</dbReference>
<evidence type="ECO:0000256" key="1">
    <source>
        <dbReference type="ARBA" id="ARBA00004141"/>
    </source>
</evidence>
<evidence type="ECO:0000256" key="3">
    <source>
        <dbReference type="ARBA" id="ARBA00022989"/>
    </source>
</evidence>
<dbReference type="Proteomes" id="UP000013015">
    <property type="component" value="Unassembled WGS sequence"/>
</dbReference>
<feature type="transmembrane region" description="Helical" evidence="5">
    <location>
        <begin position="105"/>
        <end position="129"/>
    </location>
</feature>
<dbReference type="STRING" id="888050.HMPREF9004_1840"/>
<dbReference type="PATRIC" id="fig|888050.3.peg.1761"/>
<organism evidence="6 7">
    <name type="scientific">Schaalia cardiffensis F0333</name>
    <dbReference type="NCBI Taxonomy" id="888050"/>
    <lineage>
        <taxon>Bacteria</taxon>
        <taxon>Bacillati</taxon>
        <taxon>Actinomycetota</taxon>
        <taxon>Actinomycetes</taxon>
        <taxon>Actinomycetales</taxon>
        <taxon>Actinomycetaceae</taxon>
        <taxon>Schaalia</taxon>
    </lineage>
</organism>
<sequence length="347" mass="36174">MRPMRDKGLVAPKSPCENRTMTIDQNTTTLSASSDSSSKREDRSAKIAVTVFPLIILGALIGGLLFPAQTAPLVKGVNYALMVIMFGMGLTLTPPDFGVIARRPWPVLVGVLAQYIIMPLAALAVTWAFRLDPALAVGVILVGCAPGGTASNVVAYLAKGDVALSVAMTAVSTLLSPLVTPILTKYLAGQYMPVDAVAMAKSIMMIVFIPVVLGLLLRSFLPKLVEVILPALPWISVFGISYAVIALVGASSTRILSAGLVVLAVVIVHNGLGLALGYFAAKGLKVGEKAARTTAIEVGMQNSGLAATLGATYFTPEAAVPGAVFSVWHNVSGSALAAFFQRRPITD</sequence>
<evidence type="ECO:0000313" key="7">
    <source>
        <dbReference type="Proteomes" id="UP000013015"/>
    </source>
</evidence>
<feature type="transmembrane region" description="Helical" evidence="5">
    <location>
        <begin position="162"/>
        <end position="184"/>
    </location>
</feature>
<dbReference type="HOGENOM" id="CLU_034788_1_1_11"/>
<protein>
    <submittedName>
        <fullName evidence="6">BASS family bile acid:sodium (Na+) symporter</fullName>
    </submittedName>
</protein>